<keyword evidence="7 10" id="KW-0472">Membrane</keyword>
<protein>
    <recommendedName>
        <fullName evidence="10">Glycerol-3-phosphate acyltransferase</fullName>
    </recommendedName>
    <alternativeName>
        <fullName evidence="10">Acyl-PO4 G3P acyltransferase</fullName>
    </alternativeName>
    <alternativeName>
        <fullName evidence="10">Acyl-phosphate--glycerol-3-phosphate acyltransferase</fullName>
    </alternativeName>
    <alternativeName>
        <fullName evidence="10">G3P acyltransferase</fullName>
        <shortName evidence="10">GPAT</shortName>
        <ecNumber evidence="10">2.3.1.275</ecNumber>
    </alternativeName>
    <alternativeName>
        <fullName evidence="10">Lysophosphatidic acid synthase</fullName>
        <shortName evidence="10">LPA synthase</shortName>
    </alternativeName>
</protein>
<dbReference type="PANTHER" id="PTHR30309:SF0">
    <property type="entry name" value="GLYCEROL-3-PHOSPHATE ACYLTRANSFERASE-RELATED"/>
    <property type="match status" value="1"/>
</dbReference>
<evidence type="ECO:0000256" key="10">
    <source>
        <dbReference type="HAMAP-Rule" id="MF_01043"/>
    </source>
</evidence>
<keyword evidence="5 10" id="KW-1133">Transmembrane helix</keyword>
<comment type="function">
    <text evidence="10">Catalyzes the transfer of an acyl group from acyl-phosphate (acyl-PO(4)) to glycerol-3-phosphate (G3P) to form lysophosphatidic acid (LPA). This enzyme utilizes acyl-phosphate as fatty acyl donor, but not acyl-CoA or acyl-ACP.</text>
</comment>
<dbReference type="HAMAP" id="MF_01043">
    <property type="entry name" value="PlsY"/>
    <property type="match status" value="1"/>
</dbReference>
<evidence type="ECO:0000256" key="5">
    <source>
        <dbReference type="ARBA" id="ARBA00022989"/>
    </source>
</evidence>
<feature type="transmembrane region" description="Helical" evidence="10">
    <location>
        <begin position="99"/>
        <end position="117"/>
    </location>
</feature>
<dbReference type="GO" id="GO:0004366">
    <property type="term" value="F:glycerol-3-phosphate O-acyltransferase activity"/>
    <property type="evidence" value="ECO:0007669"/>
    <property type="project" value="UniProtKB-EC"/>
</dbReference>
<dbReference type="EC" id="2.3.1.275" evidence="10"/>
<dbReference type="SMART" id="SM01207">
    <property type="entry name" value="G3P_acyltransf"/>
    <property type="match status" value="1"/>
</dbReference>
<dbReference type="EMBL" id="JAMOKX010000006">
    <property type="protein sequence ID" value="MCL9819940.1"/>
    <property type="molecule type" value="Genomic_DNA"/>
</dbReference>
<feature type="transmembrane region" description="Helical" evidence="10">
    <location>
        <begin position="16"/>
        <end position="35"/>
    </location>
</feature>
<organism evidence="11 12">
    <name type="scientific">Helicobacter colisuis</name>
    <dbReference type="NCBI Taxonomy" id="2949739"/>
    <lineage>
        <taxon>Bacteria</taxon>
        <taxon>Pseudomonadati</taxon>
        <taxon>Campylobacterota</taxon>
        <taxon>Epsilonproteobacteria</taxon>
        <taxon>Campylobacterales</taxon>
        <taxon>Helicobacteraceae</taxon>
        <taxon>Helicobacter</taxon>
    </lineage>
</organism>
<dbReference type="NCBIfam" id="TIGR00023">
    <property type="entry name" value="glycerol-3-phosphate 1-O-acyltransferase PlsY"/>
    <property type="match status" value="1"/>
</dbReference>
<keyword evidence="8 10" id="KW-0594">Phospholipid biosynthesis</keyword>
<evidence type="ECO:0000256" key="8">
    <source>
        <dbReference type="ARBA" id="ARBA00023209"/>
    </source>
</evidence>
<keyword evidence="4 10" id="KW-0812">Transmembrane</keyword>
<keyword evidence="9 10" id="KW-1208">Phospholipid metabolism</keyword>
<comment type="catalytic activity">
    <reaction evidence="10">
        <text>an acyl phosphate + sn-glycerol 3-phosphate = a 1-acyl-sn-glycero-3-phosphate + phosphate</text>
        <dbReference type="Rhea" id="RHEA:34075"/>
        <dbReference type="ChEBI" id="CHEBI:43474"/>
        <dbReference type="ChEBI" id="CHEBI:57597"/>
        <dbReference type="ChEBI" id="CHEBI:57970"/>
        <dbReference type="ChEBI" id="CHEBI:59918"/>
        <dbReference type="EC" id="2.3.1.275"/>
    </reaction>
</comment>
<evidence type="ECO:0000256" key="4">
    <source>
        <dbReference type="ARBA" id="ARBA00022692"/>
    </source>
</evidence>
<comment type="subcellular location">
    <subcellularLocation>
        <location evidence="10">Cell membrane</location>
        <topology evidence="10">Multi-pass membrane protein</topology>
    </subcellularLocation>
</comment>
<name>A0ABT0TVI6_9HELI</name>
<evidence type="ECO:0000256" key="2">
    <source>
        <dbReference type="ARBA" id="ARBA00022516"/>
    </source>
</evidence>
<reference evidence="11" key="1">
    <citation type="submission" date="2022-06" db="EMBL/GenBank/DDBJ databases">
        <title>Helicobacter colisuis sp. nov.</title>
        <authorList>
            <person name="Papic B."/>
            <person name="Gruntar I."/>
        </authorList>
    </citation>
    <scope>NUCLEOTIDE SEQUENCE</scope>
    <source>
        <strain evidence="11">11154-15</strain>
    </source>
</reference>
<comment type="similarity">
    <text evidence="10">Belongs to the PlsY family.</text>
</comment>
<keyword evidence="2 10" id="KW-0444">Lipid biosynthesis</keyword>
<keyword evidence="3 10" id="KW-0808">Transferase</keyword>
<comment type="subunit">
    <text evidence="10">Probably interacts with PlsX.</text>
</comment>
<feature type="transmembrane region" description="Helical" evidence="10">
    <location>
        <begin position="182"/>
        <end position="200"/>
    </location>
</feature>
<evidence type="ECO:0000313" key="12">
    <source>
        <dbReference type="Proteomes" id="UP001057522"/>
    </source>
</evidence>
<evidence type="ECO:0000256" key="1">
    <source>
        <dbReference type="ARBA" id="ARBA00022475"/>
    </source>
</evidence>
<proteinExistence type="inferred from homology"/>
<dbReference type="PANTHER" id="PTHR30309">
    <property type="entry name" value="INNER MEMBRANE PROTEIN YGIH"/>
    <property type="match status" value="1"/>
</dbReference>
<feature type="transmembrane region" description="Helical" evidence="10">
    <location>
        <begin position="129"/>
        <end position="150"/>
    </location>
</feature>
<keyword evidence="11" id="KW-0012">Acyltransferase</keyword>
<dbReference type="RefSeq" id="WP_250604780.1">
    <property type="nucleotide sequence ID" value="NZ_JAMOKX010000006.1"/>
</dbReference>
<evidence type="ECO:0000256" key="7">
    <source>
        <dbReference type="ARBA" id="ARBA00023136"/>
    </source>
</evidence>
<feature type="transmembrane region" description="Helical" evidence="10">
    <location>
        <begin position="71"/>
        <end position="93"/>
    </location>
</feature>
<evidence type="ECO:0000313" key="11">
    <source>
        <dbReference type="EMBL" id="MCL9819940.1"/>
    </source>
</evidence>
<dbReference type="InterPro" id="IPR003811">
    <property type="entry name" value="G3P_acylTferase_PlsY"/>
</dbReference>
<keyword evidence="6 10" id="KW-0443">Lipid metabolism</keyword>
<evidence type="ECO:0000256" key="3">
    <source>
        <dbReference type="ARBA" id="ARBA00022679"/>
    </source>
</evidence>
<dbReference type="Proteomes" id="UP001057522">
    <property type="component" value="Unassembled WGS sequence"/>
</dbReference>
<accession>A0ABT0TVI6</accession>
<comment type="pathway">
    <text evidence="10">Lipid metabolism; phospholipid metabolism.</text>
</comment>
<sequence length="215" mass="23438">MVIIAGIIDFFTSLNGFFYLLAYLVGGIPFGLIYGKIFGGVNIRETGSGSIGATNVLRTLKEINPKIAKKVAILTMISDALKGALVILIAKFFNLTYEAQWMIAFLAVVGHCFSPFLKFEGGKGVATGVGVVAVFLPIEAILGLVVWGLVGKILKISSLASLIGVLFVGIMSFVLHPEIPHIHTHAPLILIMFIIFYKHIPNIIRLFQRKEQKIL</sequence>
<evidence type="ECO:0000256" key="6">
    <source>
        <dbReference type="ARBA" id="ARBA00023098"/>
    </source>
</evidence>
<comment type="caution">
    <text evidence="11">The sequence shown here is derived from an EMBL/GenBank/DDBJ whole genome shotgun (WGS) entry which is preliminary data.</text>
</comment>
<evidence type="ECO:0000256" key="9">
    <source>
        <dbReference type="ARBA" id="ARBA00023264"/>
    </source>
</evidence>
<keyword evidence="1 10" id="KW-1003">Cell membrane</keyword>
<dbReference type="Pfam" id="PF02660">
    <property type="entry name" value="G3P_acyltransf"/>
    <property type="match status" value="1"/>
</dbReference>
<keyword evidence="12" id="KW-1185">Reference proteome</keyword>
<gene>
    <name evidence="10 11" type="primary">plsY</name>
    <name evidence="11" type="ORF">NCR95_07170</name>
</gene>
<feature type="transmembrane region" description="Helical" evidence="10">
    <location>
        <begin position="156"/>
        <end position="175"/>
    </location>
</feature>